<dbReference type="GO" id="GO:0005886">
    <property type="term" value="C:plasma membrane"/>
    <property type="evidence" value="ECO:0007669"/>
    <property type="project" value="UniProtKB-SubCell"/>
</dbReference>
<keyword evidence="5 6" id="KW-0472">Membrane</keyword>
<feature type="transmembrane region" description="Helical" evidence="6">
    <location>
        <begin position="185"/>
        <end position="202"/>
    </location>
</feature>
<evidence type="ECO:0000256" key="3">
    <source>
        <dbReference type="ARBA" id="ARBA00022692"/>
    </source>
</evidence>
<sequence>MRMLPPSMRPLVDNLFSSYAYVGLMALITLFVVPIYVHTLGSAQWGSVALCVTIQGFLFSLDIAFGPLMLRDVARAAATANPQTIYARFLRLYATAAFSAFVIAQSVLLLFAQHRSAQGAPMSDDLFRAMCLALLQFLFQFANNAAIGYWNGLEKQRYANLRLAGFACAKHGVALLLLTQWHASATAYMLPFASISILEFILNHRRVRRDRDAITADKNAGKNVAEWRDIAAFGAAAALGFLTAQIDRGFLFIVLPTENYGLYFLISSLLLSLLSLQVPIYRAFVPRMIIATSPRRVAFSMLKISLLLLVLPSLLMAAFPDLVLRLWLHDPTLAAAAALPFRLLMLAMACTAIFSPCAALLLHYHRNRATALINAIILVAQVLVLTILTPRLGMLAGALAWFACGTIQLICAAWIWWRPSPGSN</sequence>
<feature type="transmembrane region" description="Helical" evidence="6">
    <location>
        <begin position="159"/>
        <end position="179"/>
    </location>
</feature>
<feature type="transmembrane region" description="Helical" evidence="6">
    <location>
        <begin position="260"/>
        <end position="285"/>
    </location>
</feature>
<evidence type="ECO:0000256" key="6">
    <source>
        <dbReference type="SAM" id="Phobius"/>
    </source>
</evidence>
<evidence type="ECO:0000256" key="2">
    <source>
        <dbReference type="ARBA" id="ARBA00022475"/>
    </source>
</evidence>
<feature type="transmembrane region" description="Helical" evidence="6">
    <location>
        <begin position="126"/>
        <end position="147"/>
    </location>
</feature>
<feature type="transmembrane region" description="Helical" evidence="6">
    <location>
        <begin position="20"/>
        <end position="39"/>
    </location>
</feature>
<evidence type="ECO:0000313" key="7">
    <source>
        <dbReference type="EMBL" id="QBB72271.1"/>
    </source>
</evidence>
<dbReference type="PANTHER" id="PTHR30250:SF26">
    <property type="entry name" value="PSMA PROTEIN"/>
    <property type="match status" value="1"/>
</dbReference>
<evidence type="ECO:0000256" key="1">
    <source>
        <dbReference type="ARBA" id="ARBA00004651"/>
    </source>
</evidence>
<name>A0A411HP60_9GAMM</name>
<reference evidence="7 8" key="1">
    <citation type="submission" date="2019-01" db="EMBL/GenBank/DDBJ databases">
        <title>Pseudolysobacter antarctica gen. nov., sp. nov., isolated from Fildes Peninsula, Antarctica.</title>
        <authorList>
            <person name="Wei Z."/>
            <person name="Peng F."/>
        </authorList>
    </citation>
    <scope>NUCLEOTIDE SEQUENCE [LARGE SCALE GENOMIC DNA]</scope>
    <source>
        <strain evidence="7 8">AQ6-296</strain>
    </source>
</reference>
<evidence type="ECO:0008006" key="9">
    <source>
        <dbReference type="Google" id="ProtNLM"/>
    </source>
</evidence>
<feature type="transmembrane region" description="Helical" evidence="6">
    <location>
        <begin position="369"/>
        <end position="388"/>
    </location>
</feature>
<proteinExistence type="predicted"/>
<keyword evidence="2" id="KW-1003">Cell membrane</keyword>
<feature type="transmembrane region" description="Helical" evidence="6">
    <location>
        <begin position="230"/>
        <end position="254"/>
    </location>
</feature>
<feature type="transmembrane region" description="Helical" evidence="6">
    <location>
        <begin position="339"/>
        <end position="362"/>
    </location>
</feature>
<dbReference type="OrthoDB" id="653189at2"/>
<comment type="subcellular location">
    <subcellularLocation>
        <location evidence="1">Cell membrane</location>
        <topology evidence="1">Multi-pass membrane protein</topology>
    </subcellularLocation>
</comment>
<evidence type="ECO:0000256" key="4">
    <source>
        <dbReference type="ARBA" id="ARBA00022989"/>
    </source>
</evidence>
<dbReference type="AlphaFoldDB" id="A0A411HP60"/>
<organism evidence="7 8">
    <name type="scientific">Pseudolysobacter antarcticus</name>
    <dbReference type="NCBI Taxonomy" id="2511995"/>
    <lineage>
        <taxon>Bacteria</taxon>
        <taxon>Pseudomonadati</taxon>
        <taxon>Pseudomonadota</taxon>
        <taxon>Gammaproteobacteria</taxon>
        <taxon>Lysobacterales</taxon>
        <taxon>Rhodanobacteraceae</taxon>
        <taxon>Pseudolysobacter</taxon>
    </lineage>
</organism>
<keyword evidence="4 6" id="KW-1133">Transmembrane helix</keyword>
<protein>
    <recommendedName>
        <fullName evidence="9">Polysaccharide biosynthesis protein</fullName>
    </recommendedName>
</protein>
<feature type="transmembrane region" description="Helical" evidence="6">
    <location>
        <begin position="45"/>
        <end position="70"/>
    </location>
</feature>
<accession>A0A411HP60</accession>
<dbReference type="RefSeq" id="WP_129836080.1">
    <property type="nucleotide sequence ID" value="NZ_CP035704.1"/>
</dbReference>
<evidence type="ECO:0000313" key="8">
    <source>
        <dbReference type="Proteomes" id="UP000291562"/>
    </source>
</evidence>
<evidence type="ECO:0000256" key="5">
    <source>
        <dbReference type="ARBA" id="ARBA00023136"/>
    </source>
</evidence>
<dbReference type="Proteomes" id="UP000291562">
    <property type="component" value="Chromosome"/>
</dbReference>
<feature type="transmembrane region" description="Helical" evidence="6">
    <location>
        <begin position="90"/>
        <end position="114"/>
    </location>
</feature>
<keyword evidence="8" id="KW-1185">Reference proteome</keyword>
<dbReference type="EMBL" id="CP035704">
    <property type="protein sequence ID" value="QBB72271.1"/>
    <property type="molecule type" value="Genomic_DNA"/>
</dbReference>
<keyword evidence="3 6" id="KW-0812">Transmembrane</keyword>
<feature type="transmembrane region" description="Helical" evidence="6">
    <location>
        <begin position="394"/>
        <end position="417"/>
    </location>
</feature>
<feature type="transmembrane region" description="Helical" evidence="6">
    <location>
        <begin position="297"/>
        <end position="319"/>
    </location>
</feature>
<dbReference type="KEGG" id="xbc:ELE36_18915"/>
<dbReference type="InterPro" id="IPR050833">
    <property type="entry name" value="Poly_Biosynth_Transport"/>
</dbReference>
<dbReference type="PANTHER" id="PTHR30250">
    <property type="entry name" value="PST FAMILY PREDICTED COLANIC ACID TRANSPORTER"/>
    <property type="match status" value="1"/>
</dbReference>
<gene>
    <name evidence="7" type="ORF">ELE36_18915</name>
</gene>